<comment type="caution">
    <text evidence="3">The sequence shown here is derived from an EMBL/GenBank/DDBJ whole genome shotgun (WGS) entry which is preliminary data.</text>
</comment>
<name>A0A917PDE3_9DEIO</name>
<dbReference type="PANTHER" id="PTHR34404:SF2">
    <property type="entry name" value="CONSERVED SERINE RICH PROTEIN"/>
    <property type="match status" value="1"/>
</dbReference>
<keyword evidence="4" id="KW-1185">Reference proteome</keyword>
<feature type="domain" description="Putative regulatory protein FmdB zinc ribbon" evidence="2">
    <location>
        <begin position="1"/>
        <end position="41"/>
    </location>
</feature>
<organism evidence="3 4">
    <name type="scientific">Deinococcus aquiradiocola</name>
    <dbReference type="NCBI Taxonomy" id="393059"/>
    <lineage>
        <taxon>Bacteria</taxon>
        <taxon>Thermotogati</taxon>
        <taxon>Deinococcota</taxon>
        <taxon>Deinococci</taxon>
        <taxon>Deinococcales</taxon>
        <taxon>Deinococcaceae</taxon>
        <taxon>Deinococcus</taxon>
    </lineage>
</organism>
<dbReference type="EMBL" id="BMOE01000004">
    <property type="protein sequence ID" value="GGJ71765.1"/>
    <property type="molecule type" value="Genomic_DNA"/>
</dbReference>
<gene>
    <name evidence="3" type="ORF">GCM10008939_15180</name>
</gene>
<reference evidence="3" key="2">
    <citation type="submission" date="2020-09" db="EMBL/GenBank/DDBJ databases">
        <authorList>
            <person name="Sun Q."/>
            <person name="Ohkuma M."/>
        </authorList>
    </citation>
    <scope>NUCLEOTIDE SEQUENCE</scope>
    <source>
        <strain evidence="3">JCM 14371</strain>
    </source>
</reference>
<evidence type="ECO:0000313" key="3">
    <source>
        <dbReference type="EMBL" id="GGJ71765.1"/>
    </source>
</evidence>
<accession>A0A917PDE3</accession>
<dbReference type="AlphaFoldDB" id="A0A917PDE3"/>
<protein>
    <recommendedName>
        <fullName evidence="2">Putative regulatory protein FmdB zinc ribbon domain-containing protein</fullName>
    </recommendedName>
</protein>
<dbReference type="RefSeq" id="WP_188961869.1">
    <property type="nucleotide sequence ID" value="NZ_BMOE01000004.1"/>
</dbReference>
<dbReference type="InterPro" id="IPR013429">
    <property type="entry name" value="Regulatory_FmdB_Zinc_ribbon"/>
</dbReference>
<dbReference type="Proteomes" id="UP000635726">
    <property type="component" value="Unassembled WGS sequence"/>
</dbReference>
<reference evidence="3" key="1">
    <citation type="journal article" date="2014" name="Int. J. Syst. Evol. Microbiol.">
        <title>Complete genome sequence of Corynebacterium casei LMG S-19264T (=DSM 44701T), isolated from a smear-ripened cheese.</title>
        <authorList>
            <consortium name="US DOE Joint Genome Institute (JGI-PGF)"/>
            <person name="Walter F."/>
            <person name="Albersmeier A."/>
            <person name="Kalinowski J."/>
            <person name="Ruckert C."/>
        </authorList>
    </citation>
    <scope>NUCLEOTIDE SEQUENCE</scope>
    <source>
        <strain evidence="3">JCM 14371</strain>
    </source>
</reference>
<sequence>MPTYEYKNIETGEIYEIKQSMRDAPLTVHPDTGAAIKRVLSRPGIAFKGSGFYANDSRSKSGDKSGSGSSGE</sequence>
<evidence type="ECO:0000256" key="1">
    <source>
        <dbReference type="SAM" id="MobiDB-lite"/>
    </source>
</evidence>
<evidence type="ECO:0000313" key="4">
    <source>
        <dbReference type="Proteomes" id="UP000635726"/>
    </source>
</evidence>
<dbReference type="NCBIfam" id="TIGR02605">
    <property type="entry name" value="CxxC_CxxC_SSSS"/>
    <property type="match status" value="1"/>
</dbReference>
<evidence type="ECO:0000259" key="2">
    <source>
        <dbReference type="SMART" id="SM00834"/>
    </source>
</evidence>
<feature type="region of interest" description="Disordered" evidence="1">
    <location>
        <begin position="51"/>
        <end position="72"/>
    </location>
</feature>
<proteinExistence type="predicted"/>
<dbReference type="PANTHER" id="PTHR34404">
    <property type="entry name" value="REGULATORY PROTEIN, FMDB FAMILY"/>
    <property type="match status" value="1"/>
</dbReference>
<dbReference type="SMART" id="SM00834">
    <property type="entry name" value="CxxC_CXXC_SSSS"/>
    <property type="match status" value="1"/>
</dbReference>